<dbReference type="Pfam" id="PF00082">
    <property type="entry name" value="Peptidase_S8"/>
    <property type="match status" value="1"/>
</dbReference>
<evidence type="ECO:0000256" key="5">
    <source>
        <dbReference type="PROSITE-ProRule" id="PRU01240"/>
    </source>
</evidence>
<evidence type="ECO:0000256" key="2">
    <source>
        <dbReference type="ARBA" id="ARBA00022670"/>
    </source>
</evidence>
<dbReference type="InterPro" id="IPR036852">
    <property type="entry name" value="Peptidase_S8/S53_dom_sf"/>
</dbReference>
<dbReference type="RefSeq" id="WP_322608166.1">
    <property type="nucleotide sequence ID" value="NZ_JARVCO010000007.1"/>
</dbReference>
<dbReference type="Gene3D" id="3.40.50.200">
    <property type="entry name" value="Peptidase S8/S53 domain"/>
    <property type="match status" value="1"/>
</dbReference>
<keyword evidence="4 5" id="KW-0720">Serine protease</keyword>
<feature type="chain" id="PRO_5046984161" evidence="6">
    <location>
        <begin position="22"/>
        <end position="683"/>
    </location>
</feature>
<keyword evidence="6" id="KW-0732">Signal</keyword>
<keyword evidence="2 5" id="KW-0645">Protease</keyword>
<dbReference type="InterPro" id="IPR034058">
    <property type="entry name" value="TagA/B/C/D_pept_dom"/>
</dbReference>
<feature type="active site" description="Charge relay system" evidence="5">
    <location>
        <position position="348"/>
    </location>
</feature>
<evidence type="ECO:0000256" key="6">
    <source>
        <dbReference type="SAM" id="SignalP"/>
    </source>
</evidence>
<dbReference type="PANTHER" id="PTHR43399">
    <property type="entry name" value="SUBTILISIN-RELATED"/>
    <property type="match status" value="1"/>
</dbReference>
<gene>
    <name evidence="8" type="ORF">P9H32_06965</name>
</gene>
<feature type="domain" description="Peptidase S8/S53" evidence="7">
    <location>
        <begin position="130"/>
        <end position="403"/>
    </location>
</feature>
<dbReference type="InterPro" id="IPR000209">
    <property type="entry name" value="Peptidase_S8/S53_dom"/>
</dbReference>
<dbReference type="SUPFAM" id="SSF52743">
    <property type="entry name" value="Subtilisin-like"/>
    <property type="match status" value="1"/>
</dbReference>
<sequence length="683" mass="73100">MRVYKVSLILLIAFPVLNTGAQLVSTYEVKPELRKADSDWMWLESTVDKIKAEEWAAVNHMPVRIDDGRTLAELVAVRDGKPVYIKTHNANAAISTGANLIRDVSPYNLDGDGVIVGVWDGGEVLTTHREFGTRVTDKDAVASHWHATHVGGTIAASGVTSSAKGMAPAAMIYSHDWTSDISEMTTEAASAPGQQSAKIYLSNHSYGYFTGWEDGTFYGFEDFGKYNSNARSTDIMVYNAQYFLPFWSAGNDRNDAGDGSHEGDGKYKDGYDTISDNAIGKNVMTVGAVSDAVSGGGRNVSRAGMSAFSSWGPADDGRIKPDIVANGVNLYSCDDDNNSDYTHSSGTSMSSPNACGSAALLVEYYKELFPPDGAMRASTLKGLIIHTADDLGNAGPDYSYGWGLMNTKAAADLLKDYAGGSVQRLKEGLLHETTNTVDTFTVAASGNEPLRITICWTDPAGPTQSTSDSRTKVLVNDLDLRVTGPGGTYYPFVLSYSVPEAAATTGDNDIDNVEQVLIDSSIPGNYTVEVSFKGSELAGDSQRYSMLVSGISSDSDTDSIPDFWEMQYFGSTTGALASLDSDGDGADNLTEYISGFDPTDPASVFAITTQEAGPDGGAPFVITWNAVEGRVYNVKLSNNLLYDPFAGNESLSGDLPYPADSFTDLVERVTSPVFYQVDVRLAD</sequence>
<dbReference type="PROSITE" id="PS00138">
    <property type="entry name" value="SUBTILASE_SER"/>
    <property type="match status" value="1"/>
</dbReference>
<comment type="similarity">
    <text evidence="1 5">Belongs to the peptidase S8 family.</text>
</comment>
<dbReference type="InterPro" id="IPR051048">
    <property type="entry name" value="Peptidase_S8/S53_subtilisin"/>
</dbReference>
<reference evidence="8 9" key="1">
    <citation type="journal article" date="2024" name="Appl. Environ. Microbiol.">
        <title>Pontiella agarivorans sp. nov., a novel marine anaerobic bacterium capable of degrading macroalgal polysaccharides and fixing nitrogen.</title>
        <authorList>
            <person name="Liu N."/>
            <person name="Kivenson V."/>
            <person name="Peng X."/>
            <person name="Cui Z."/>
            <person name="Lankiewicz T.S."/>
            <person name="Gosselin K.M."/>
            <person name="English C.J."/>
            <person name="Blair E.M."/>
            <person name="O'Malley M.A."/>
            <person name="Valentine D.L."/>
        </authorList>
    </citation>
    <scope>NUCLEOTIDE SEQUENCE [LARGE SCALE GENOMIC DNA]</scope>
    <source>
        <strain evidence="8 9">NLcol2</strain>
    </source>
</reference>
<dbReference type="InterPro" id="IPR015500">
    <property type="entry name" value="Peptidase_S8_subtilisin-rel"/>
</dbReference>
<evidence type="ECO:0000259" key="7">
    <source>
        <dbReference type="Pfam" id="PF00082"/>
    </source>
</evidence>
<dbReference type="PRINTS" id="PR00723">
    <property type="entry name" value="SUBTILISIN"/>
</dbReference>
<organism evidence="8 9">
    <name type="scientific">Pontiella agarivorans</name>
    <dbReference type="NCBI Taxonomy" id="3038953"/>
    <lineage>
        <taxon>Bacteria</taxon>
        <taxon>Pseudomonadati</taxon>
        <taxon>Kiritimatiellota</taxon>
        <taxon>Kiritimatiellia</taxon>
        <taxon>Kiritimatiellales</taxon>
        <taxon>Pontiellaceae</taxon>
        <taxon>Pontiella</taxon>
    </lineage>
</organism>
<dbReference type="InterPro" id="IPR008979">
    <property type="entry name" value="Galactose-bd-like_sf"/>
</dbReference>
<keyword evidence="3 5" id="KW-0378">Hydrolase</keyword>
<dbReference type="PANTHER" id="PTHR43399:SF4">
    <property type="entry name" value="CELL WALL-ASSOCIATED PROTEASE"/>
    <property type="match status" value="1"/>
</dbReference>
<name>A0ABU5MVX0_9BACT</name>
<keyword evidence="9" id="KW-1185">Reference proteome</keyword>
<comment type="caution">
    <text evidence="8">The sequence shown here is derived from an EMBL/GenBank/DDBJ whole genome shotgun (WGS) entry which is preliminary data.</text>
</comment>
<evidence type="ECO:0000256" key="4">
    <source>
        <dbReference type="ARBA" id="ARBA00022825"/>
    </source>
</evidence>
<dbReference type="SUPFAM" id="SSF49785">
    <property type="entry name" value="Galactose-binding domain-like"/>
    <property type="match status" value="1"/>
</dbReference>
<proteinExistence type="inferred from homology"/>
<dbReference type="CDD" id="cd04842">
    <property type="entry name" value="Peptidases_S8_Kp43_protease"/>
    <property type="match status" value="1"/>
</dbReference>
<feature type="active site" description="Charge relay system" evidence="5">
    <location>
        <position position="146"/>
    </location>
</feature>
<evidence type="ECO:0000256" key="3">
    <source>
        <dbReference type="ARBA" id="ARBA00022801"/>
    </source>
</evidence>
<evidence type="ECO:0000313" key="8">
    <source>
        <dbReference type="EMBL" id="MDZ8118369.1"/>
    </source>
</evidence>
<evidence type="ECO:0000313" key="9">
    <source>
        <dbReference type="Proteomes" id="UP001290861"/>
    </source>
</evidence>
<protein>
    <submittedName>
        <fullName evidence="8">S8 family serine peptidase</fullName>
    </submittedName>
</protein>
<evidence type="ECO:0000256" key="1">
    <source>
        <dbReference type="ARBA" id="ARBA00011073"/>
    </source>
</evidence>
<dbReference type="Proteomes" id="UP001290861">
    <property type="component" value="Unassembled WGS sequence"/>
</dbReference>
<dbReference type="EMBL" id="JARVCO010000007">
    <property type="protein sequence ID" value="MDZ8118369.1"/>
    <property type="molecule type" value="Genomic_DNA"/>
</dbReference>
<feature type="signal peptide" evidence="6">
    <location>
        <begin position="1"/>
        <end position="21"/>
    </location>
</feature>
<dbReference type="InterPro" id="IPR023828">
    <property type="entry name" value="Peptidase_S8_Ser-AS"/>
</dbReference>
<accession>A0ABU5MVX0</accession>
<dbReference type="PROSITE" id="PS51892">
    <property type="entry name" value="SUBTILASE"/>
    <property type="match status" value="1"/>
</dbReference>
<dbReference type="Gene3D" id="2.60.120.380">
    <property type="match status" value="1"/>
</dbReference>
<feature type="active site" description="Charge relay system" evidence="5">
    <location>
        <position position="120"/>
    </location>
</feature>